<protein>
    <submittedName>
        <fullName evidence="2">Uncharacterized protein</fullName>
    </submittedName>
</protein>
<feature type="signal peptide" evidence="1">
    <location>
        <begin position="1"/>
        <end position="22"/>
    </location>
</feature>
<evidence type="ECO:0000256" key="1">
    <source>
        <dbReference type="SAM" id="SignalP"/>
    </source>
</evidence>
<dbReference type="PROSITE" id="PS51257">
    <property type="entry name" value="PROKAR_LIPOPROTEIN"/>
    <property type="match status" value="1"/>
</dbReference>
<feature type="chain" id="PRO_5045652676" evidence="1">
    <location>
        <begin position="23"/>
        <end position="100"/>
    </location>
</feature>
<reference evidence="3" key="1">
    <citation type="journal article" date="2019" name="Int. J. Syst. Evol. Microbiol.">
        <title>The Global Catalogue of Microorganisms (GCM) 10K type strain sequencing project: providing services to taxonomists for standard genome sequencing and annotation.</title>
        <authorList>
            <consortium name="The Broad Institute Genomics Platform"/>
            <consortium name="The Broad Institute Genome Sequencing Center for Infectious Disease"/>
            <person name="Wu L."/>
            <person name="Ma J."/>
        </authorList>
    </citation>
    <scope>NUCLEOTIDE SEQUENCE [LARGE SCALE GENOMIC DNA]</scope>
    <source>
        <strain evidence="3">CCM 8691</strain>
    </source>
</reference>
<comment type="caution">
    <text evidence="2">The sequence shown here is derived from an EMBL/GenBank/DDBJ whole genome shotgun (WGS) entry which is preliminary data.</text>
</comment>
<evidence type="ECO:0000313" key="2">
    <source>
        <dbReference type="EMBL" id="MFC4211180.1"/>
    </source>
</evidence>
<dbReference type="RefSeq" id="WP_378983883.1">
    <property type="nucleotide sequence ID" value="NZ_JBHSBW010000007.1"/>
</dbReference>
<sequence length="100" mass="10908">MKKILTLSLFVAVISSCTSMKTADTATRVTATGKIEKIGMTTYQYGTHILKAENKTYALKGGSINLDQYLDKTVTIKGRKVIGYPINGGPDFVDVTLIKF</sequence>
<organism evidence="2 3">
    <name type="scientific">Pedobacter lithocola</name>
    <dbReference type="NCBI Taxonomy" id="1908239"/>
    <lineage>
        <taxon>Bacteria</taxon>
        <taxon>Pseudomonadati</taxon>
        <taxon>Bacteroidota</taxon>
        <taxon>Sphingobacteriia</taxon>
        <taxon>Sphingobacteriales</taxon>
        <taxon>Sphingobacteriaceae</taxon>
        <taxon>Pedobacter</taxon>
    </lineage>
</organism>
<dbReference type="EMBL" id="JBHSBW010000007">
    <property type="protein sequence ID" value="MFC4211180.1"/>
    <property type="molecule type" value="Genomic_DNA"/>
</dbReference>
<keyword evidence="3" id="KW-1185">Reference proteome</keyword>
<evidence type="ECO:0000313" key="3">
    <source>
        <dbReference type="Proteomes" id="UP001595789"/>
    </source>
</evidence>
<name>A0ABV8P976_9SPHI</name>
<dbReference type="Proteomes" id="UP001595789">
    <property type="component" value="Unassembled WGS sequence"/>
</dbReference>
<proteinExistence type="predicted"/>
<gene>
    <name evidence="2" type="ORF">ACFOWA_08320</name>
</gene>
<accession>A0ABV8P976</accession>
<keyword evidence="1" id="KW-0732">Signal</keyword>